<evidence type="ECO:0000313" key="3">
    <source>
        <dbReference type="Proteomes" id="UP000826012"/>
    </source>
</evidence>
<evidence type="ECO:0000313" key="2">
    <source>
        <dbReference type="EMBL" id="BCZ24639.1"/>
    </source>
</evidence>
<accession>A0ABN6IR16</accession>
<name>A0ABN6IR16_9MYCO</name>
<proteinExistence type="predicted"/>
<evidence type="ECO:0000256" key="1">
    <source>
        <dbReference type="SAM" id="MobiDB-lite"/>
    </source>
</evidence>
<dbReference type="Proteomes" id="UP000826012">
    <property type="component" value="Chromosome"/>
</dbReference>
<dbReference type="EMBL" id="AP024828">
    <property type="protein sequence ID" value="BCZ24639.1"/>
    <property type="molecule type" value="Genomic_DNA"/>
</dbReference>
<protein>
    <submittedName>
        <fullName evidence="2">Uncharacterized protein</fullName>
    </submittedName>
</protein>
<reference evidence="2 3" key="1">
    <citation type="submission" date="2021-07" db="EMBL/GenBank/DDBJ databases">
        <title>Complete genome sequence of nontuberculous Mycobacterium sp. TY59.</title>
        <authorList>
            <person name="Fukushima K."/>
        </authorList>
    </citation>
    <scope>NUCLEOTIDE SEQUENCE [LARGE SCALE GENOMIC DNA]</scope>
    <source>
        <strain evidence="2 3">TY59</strain>
    </source>
</reference>
<organism evidence="2 3">
    <name type="scientific">Mycobacterium senriense</name>
    <dbReference type="NCBI Taxonomy" id="2775496"/>
    <lineage>
        <taxon>Bacteria</taxon>
        <taxon>Bacillati</taxon>
        <taxon>Actinomycetota</taxon>
        <taxon>Actinomycetes</taxon>
        <taxon>Mycobacteriales</taxon>
        <taxon>Mycobacteriaceae</taxon>
        <taxon>Mycobacterium</taxon>
        <taxon>Mycobacterium avium complex (MAC)</taxon>
    </lineage>
</organism>
<keyword evidence="3" id="KW-1185">Reference proteome</keyword>
<sequence>MLERRQAARLYALQQFAEAGVAGQVDAQHQGVDEEPDQLVEGGIAPPGDREAHRHIGTRADLGQQHRQGGLHHHEAGRVVLASQSAHPLLQLGRPVHDHTVAALIGHRRVGPIGGQLQPFGHSGQRLLPVGQLAADAAGAVVEVTELGPLPQRVIDVLHRQFGPAGGLSGAPAGVGHAQIGAQRRQRQAVRGDVVHHDHQHVFVLGDREKLCPYGDFGCQVECVAGRRLDGVVQLAGRPCGGVHDVPAEFGALDGHHHLLGGSLVRREQGAQAFVAAHHVGQRRAQGGGVELPAQPQRGRHVVQR</sequence>
<gene>
    <name evidence="2" type="ORF">MTY59_44940</name>
</gene>
<feature type="region of interest" description="Disordered" evidence="1">
    <location>
        <begin position="284"/>
        <end position="305"/>
    </location>
</feature>